<dbReference type="CDD" id="cd05564">
    <property type="entry name" value="PTS_IIB_chitobiose_lichenan"/>
    <property type="match status" value="1"/>
</dbReference>
<dbReference type="GO" id="GO:0016740">
    <property type="term" value="F:transferase activity"/>
    <property type="evidence" value="ECO:0007669"/>
    <property type="project" value="UniProtKB-KW"/>
</dbReference>
<keyword evidence="10" id="KW-1185">Reference proteome</keyword>
<dbReference type="Pfam" id="PF02302">
    <property type="entry name" value="PTS_IIB"/>
    <property type="match status" value="1"/>
</dbReference>
<evidence type="ECO:0000256" key="7">
    <source>
        <dbReference type="PROSITE-ProRule" id="PRU00423"/>
    </source>
</evidence>
<accession>A0ABW4CUS0</accession>
<dbReference type="InterPro" id="IPR051819">
    <property type="entry name" value="PTS_sugar-specific_EIIB"/>
</dbReference>
<name>A0ABW4CUS0_9LACO</name>
<evidence type="ECO:0000256" key="5">
    <source>
        <dbReference type="ARBA" id="ARBA00022683"/>
    </source>
</evidence>
<comment type="caution">
    <text evidence="9">The sequence shown here is derived from an EMBL/GenBank/DDBJ whole genome shotgun (WGS) entry which is preliminary data.</text>
</comment>
<keyword evidence="5" id="KW-0598">Phosphotransferase system</keyword>
<organism evidence="9 10">
    <name type="scientific">Lacticaseibacillus hegangensis</name>
    <dbReference type="NCBI Taxonomy" id="2486010"/>
    <lineage>
        <taxon>Bacteria</taxon>
        <taxon>Bacillati</taxon>
        <taxon>Bacillota</taxon>
        <taxon>Bacilli</taxon>
        <taxon>Lactobacillales</taxon>
        <taxon>Lactobacillaceae</taxon>
        <taxon>Lacticaseibacillus</taxon>
    </lineage>
</organism>
<sequence length="112" mass="12094">MAKYEILVSCGAGMSSSLLGVHMREAAEKEGIDADIAAVAVDVIPDQLKKMKAQVIMIGPQMRFRIPQLQEKYSIPVAMIDIRSYGTMDGHAVLADAIKLIEDQGGTSDSEN</sequence>
<evidence type="ECO:0000256" key="2">
    <source>
        <dbReference type="ARBA" id="ARBA00022553"/>
    </source>
</evidence>
<evidence type="ECO:0000256" key="1">
    <source>
        <dbReference type="ARBA" id="ARBA00022448"/>
    </source>
</evidence>
<feature type="domain" description="PTS EIIB type-3" evidence="8">
    <location>
        <begin position="3"/>
        <end position="107"/>
    </location>
</feature>
<dbReference type="EMBL" id="JBHTOK010000008">
    <property type="protein sequence ID" value="MFD1440058.1"/>
    <property type="molecule type" value="Genomic_DNA"/>
</dbReference>
<dbReference type="EC" id="2.7.1.-" evidence="9"/>
<dbReference type="InterPro" id="IPR003501">
    <property type="entry name" value="PTS_EIIB_2/3"/>
</dbReference>
<keyword evidence="1" id="KW-0813">Transport</keyword>
<dbReference type="PROSITE" id="PS51100">
    <property type="entry name" value="PTS_EIIB_TYPE_3"/>
    <property type="match status" value="1"/>
</dbReference>
<dbReference type="Proteomes" id="UP001597212">
    <property type="component" value="Unassembled WGS sequence"/>
</dbReference>
<evidence type="ECO:0000313" key="10">
    <source>
        <dbReference type="Proteomes" id="UP001597212"/>
    </source>
</evidence>
<dbReference type="PANTHER" id="PTHR34581:SF2">
    <property type="entry name" value="PTS SYSTEM N,N'-DIACETYLCHITOBIOSE-SPECIFIC EIIB COMPONENT"/>
    <property type="match status" value="1"/>
</dbReference>
<keyword evidence="4 9" id="KW-0808">Transferase</keyword>
<dbReference type="SUPFAM" id="SSF52794">
    <property type="entry name" value="PTS system IIB component-like"/>
    <property type="match status" value="1"/>
</dbReference>
<dbReference type="InterPro" id="IPR013012">
    <property type="entry name" value="PTS_EIIB_3"/>
</dbReference>
<keyword evidence="6" id="KW-0418">Kinase</keyword>
<dbReference type="RefSeq" id="WP_125754920.1">
    <property type="nucleotide sequence ID" value="NZ_JBHTOK010000008.1"/>
</dbReference>
<evidence type="ECO:0000256" key="3">
    <source>
        <dbReference type="ARBA" id="ARBA00022597"/>
    </source>
</evidence>
<proteinExistence type="predicted"/>
<dbReference type="Gene3D" id="3.40.50.2300">
    <property type="match status" value="1"/>
</dbReference>
<evidence type="ECO:0000313" key="9">
    <source>
        <dbReference type="EMBL" id="MFD1440058.1"/>
    </source>
</evidence>
<dbReference type="PANTHER" id="PTHR34581">
    <property type="entry name" value="PTS SYSTEM N,N'-DIACETYLCHITOBIOSE-SPECIFIC EIIB COMPONENT"/>
    <property type="match status" value="1"/>
</dbReference>
<keyword evidence="2" id="KW-0597">Phosphoprotein</keyword>
<evidence type="ECO:0000256" key="6">
    <source>
        <dbReference type="ARBA" id="ARBA00022777"/>
    </source>
</evidence>
<dbReference type="InterPro" id="IPR036095">
    <property type="entry name" value="PTS_EIIB-like_sf"/>
</dbReference>
<keyword evidence="3 9" id="KW-0762">Sugar transport</keyword>
<gene>
    <name evidence="9" type="ORF">ACFQ5K_01455</name>
</gene>
<protein>
    <submittedName>
        <fullName evidence="9">PTS sugar transporter subunit IIB</fullName>
        <ecNumber evidence="9">2.7.1.-</ecNumber>
    </submittedName>
</protein>
<feature type="modified residue" description="Phosphocysteine; by EIIA" evidence="7">
    <location>
        <position position="10"/>
    </location>
</feature>
<reference evidence="10" key="1">
    <citation type="journal article" date="2019" name="Int. J. Syst. Evol. Microbiol.">
        <title>The Global Catalogue of Microorganisms (GCM) 10K type strain sequencing project: providing services to taxonomists for standard genome sequencing and annotation.</title>
        <authorList>
            <consortium name="The Broad Institute Genomics Platform"/>
            <consortium name="The Broad Institute Genome Sequencing Center for Infectious Disease"/>
            <person name="Wu L."/>
            <person name="Ma J."/>
        </authorList>
    </citation>
    <scope>NUCLEOTIDE SEQUENCE [LARGE SCALE GENOMIC DNA]</scope>
    <source>
        <strain evidence="10">CCM 8912</strain>
    </source>
</reference>
<evidence type="ECO:0000256" key="4">
    <source>
        <dbReference type="ARBA" id="ARBA00022679"/>
    </source>
</evidence>
<evidence type="ECO:0000259" key="8">
    <source>
        <dbReference type="PROSITE" id="PS51100"/>
    </source>
</evidence>